<comment type="caution">
    <text evidence="1">The sequence shown here is derived from an EMBL/GenBank/DDBJ whole genome shotgun (WGS) entry which is preliminary data.</text>
</comment>
<keyword evidence="2" id="KW-1185">Reference proteome</keyword>
<dbReference type="RefSeq" id="WP_264327373.1">
    <property type="nucleotide sequence ID" value="NZ_JADEXQ010000111.1"/>
</dbReference>
<dbReference type="EMBL" id="JADEXQ010000111">
    <property type="protein sequence ID" value="MBE9032556.1"/>
    <property type="molecule type" value="Genomic_DNA"/>
</dbReference>
<protein>
    <submittedName>
        <fullName evidence="1">Uncharacterized protein</fullName>
    </submittedName>
</protein>
<dbReference type="Proteomes" id="UP000625316">
    <property type="component" value="Unassembled WGS sequence"/>
</dbReference>
<name>A0A928VQ04_9CYAN</name>
<evidence type="ECO:0000313" key="1">
    <source>
        <dbReference type="EMBL" id="MBE9032556.1"/>
    </source>
</evidence>
<proteinExistence type="predicted"/>
<dbReference type="AlphaFoldDB" id="A0A928VQ04"/>
<evidence type="ECO:0000313" key="2">
    <source>
        <dbReference type="Proteomes" id="UP000625316"/>
    </source>
</evidence>
<gene>
    <name evidence="1" type="ORF">IQ266_22725</name>
</gene>
<sequence>MDIRWRKLLVSLTIWLIGEVLLTSMGLDDMADRAEYLQQQYRDAVPRHNLLLVVEMKQVYPIPNRPELRFT</sequence>
<accession>A0A928VQ04</accession>
<organism evidence="1 2">
    <name type="scientific">Romeriopsis navalis LEGE 11480</name>
    <dbReference type="NCBI Taxonomy" id="2777977"/>
    <lineage>
        <taxon>Bacteria</taxon>
        <taxon>Bacillati</taxon>
        <taxon>Cyanobacteriota</taxon>
        <taxon>Cyanophyceae</taxon>
        <taxon>Leptolyngbyales</taxon>
        <taxon>Leptolyngbyaceae</taxon>
        <taxon>Romeriopsis</taxon>
        <taxon>Romeriopsis navalis</taxon>
    </lineage>
</organism>
<reference evidence="1" key="1">
    <citation type="submission" date="2020-10" db="EMBL/GenBank/DDBJ databases">
        <authorList>
            <person name="Castelo-Branco R."/>
            <person name="Eusebio N."/>
            <person name="Adriana R."/>
            <person name="Vieira A."/>
            <person name="Brugerolle De Fraissinette N."/>
            <person name="Rezende De Castro R."/>
            <person name="Schneider M.P."/>
            <person name="Vasconcelos V."/>
            <person name="Leao P.N."/>
        </authorList>
    </citation>
    <scope>NUCLEOTIDE SEQUENCE</scope>
    <source>
        <strain evidence="1">LEGE 11480</strain>
    </source>
</reference>